<dbReference type="GO" id="GO:0006508">
    <property type="term" value="P:proteolysis"/>
    <property type="evidence" value="ECO:0007669"/>
    <property type="project" value="UniProtKB-KW"/>
</dbReference>
<evidence type="ECO:0000256" key="11">
    <source>
        <dbReference type="ARBA" id="ARBA00023049"/>
    </source>
</evidence>
<evidence type="ECO:0000256" key="4">
    <source>
        <dbReference type="ARBA" id="ARBA00022475"/>
    </source>
</evidence>
<dbReference type="GO" id="GO:0005886">
    <property type="term" value="C:plasma membrane"/>
    <property type="evidence" value="ECO:0007669"/>
    <property type="project" value="UniProtKB-SubCell"/>
</dbReference>
<keyword evidence="7" id="KW-0479">Metal-binding</keyword>
<dbReference type="CDD" id="cd07336">
    <property type="entry name" value="M48B_HtpX_like"/>
    <property type="match status" value="1"/>
</dbReference>
<keyword evidence="11" id="KW-0482">Metalloprotease</keyword>
<keyword evidence="10 13" id="KW-1133">Transmembrane helix</keyword>
<evidence type="ECO:0000256" key="6">
    <source>
        <dbReference type="ARBA" id="ARBA00022692"/>
    </source>
</evidence>
<dbReference type="GO" id="GO:0004222">
    <property type="term" value="F:metalloendopeptidase activity"/>
    <property type="evidence" value="ECO:0007669"/>
    <property type="project" value="InterPro"/>
</dbReference>
<reference evidence="15" key="1">
    <citation type="submission" date="2014-06" db="EMBL/GenBank/DDBJ databases">
        <title>Key roles for freshwater Actinobacteria revealed by deep metagenomic sequencing.</title>
        <authorList>
            <person name="Ghai R."/>
            <person name="Mizuno C.M."/>
            <person name="Picazo A."/>
            <person name="Camacho A."/>
            <person name="Rodriguez-Valera F."/>
        </authorList>
    </citation>
    <scope>NUCLEOTIDE SEQUENCE</scope>
</reference>
<keyword evidence="12 13" id="KW-0472">Membrane</keyword>
<sequence length="287" mass="31269">MRRTTNNLKTIFLLGFLGLFVMILASWFGGSTGLWFGLIFALGMNGFAYFYSDRLALRAMRAYQVTPQTSPVLYKIVSDLATQANQPMPRVYLSPTASPNAFATGRNPQNSAVCATEGLMNLLTEKELKGVIGHELSHVYNRDILTASIAATMASVLMSMVQFFWLFGGRDSQRSNPIGAIFLMIIGPLAATMLQLAIGRSREFAADEDGAILTQDPLALASALKKIDAGVTSAPMRPTSDLETASAMMISHPFRGSGMAKLFSTHPPTQERVKRLEMMAQQMGQSI</sequence>
<dbReference type="EMBL" id="JNSL01000193">
    <property type="protein sequence ID" value="KGA13301.1"/>
    <property type="molecule type" value="Genomic_DNA"/>
</dbReference>
<feature type="transmembrane region" description="Helical" evidence="13">
    <location>
        <begin position="144"/>
        <end position="166"/>
    </location>
</feature>
<evidence type="ECO:0000256" key="2">
    <source>
        <dbReference type="ARBA" id="ARBA00004651"/>
    </source>
</evidence>
<accession>A0A094QG49</accession>
<dbReference type="Pfam" id="PF01435">
    <property type="entry name" value="Peptidase_M48"/>
    <property type="match status" value="1"/>
</dbReference>
<dbReference type="GO" id="GO:0046872">
    <property type="term" value="F:metal ion binding"/>
    <property type="evidence" value="ECO:0007669"/>
    <property type="project" value="UniProtKB-KW"/>
</dbReference>
<keyword evidence="6 13" id="KW-0812">Transmembrane</keyword>
<comment type="similarity">
    <text evidence="3">Belongs to the peptidase M48B family.</text>
</comment>
<gene>
    <name evidence="15" type="ORF">GM51_20165</name>
</gene>
<evidence type="ECO:0000256" key="9">
    <source>
        <dbReference type="ARBA" id="ARBA00022833"/>
    </source>
</evidence>
<evidence type="ECO:0000256" key="7">
    <source>
        <dbReference type="ARBA" id="ARBA00022723"/>
    </source>
</evidence>
<evidence type="ECO:0000259" key="14">
    <source>
        <dbReference type="Pfam" id="PF01435"/>
    </source>
</evidence>
<dbReference type="PANTHER" id="PTHR43221:SF1">
    <property type="entry name" value="PROTEASE HTPX"/>
    <property type="match status" value="1"/>
</dbReference>
<dbReference type="HAMAP" id="MF_00188">
    <property type="entry name" value="Pept_M48_protease_HtpX"/>
    <property type="match status" value="1"/>
</dbReference>
<protein>
    <submittedName>
        <fullName evidence="15">Protease</fullName>
    </submittedName>
</protein>
<evidence type="ECO:0000313" key="15">
    <source>
        <dbReference type="EMBL" id="KGA13301.1"/>
    </source>
</evidence>
<keyword evidence="5 15" id="KW-0645">Protease</keyword>
<evidence type="ECO:0000256" key="10">
    <source>
        <dbReference type="ARBA" id="ARBA00022989"/>
    </source>
</evidence>
<dbReference type="InterPro" id="IPR050083">
    <property type="entry name" value="HtpX_protease"/>
</dbReference>
<dbReference type="InterPro" id="IPR001915">
    <property type="entry name" value="Peptidase_M48"/>
</dbReference>
<comment type="cofactor">
    <cofactor evidence="1">
        <name>Zn(2+)</name>
        <dbReference type="ChEBI" id="CHEBI:29105"/>
    </cofactor>
</comment>
<evidence type="ECO:0000256" key="1">
    <source>
        <dbReference type="ARBA" id="ARBA00001947"/>
    </source>
</evidence>
<feature type="transmembrane region" description="Helical" evidence="13">
    <location>
        <begin position="34"/>
        <end position="51"/>
    </location>
</feature>
<proteinExistence type="inferred from homology"/>
<evidence type="ECO:0000256" key="8">
    <source>
        <dbReference type="ARBA" id="ARBA00022801"/>
    </source>
</evidence>
<feature type="transmembrane region" description="Helical" evidence="13">
    <location>
        <begin position="12"/>
        <end position="28"/>
    </location>
</feature>
<feature type="domain" description="Peptidase M48" evidence="14">
    <location>
        <begin position="68"/>
        <end position="278"/>
    </location>
</feature>
<evidence type="ECO:0000256" key="3">
    <source>
        <dbReference type="ARBA" id="ARBA00009779"/>
    </source>
</evidence>
<evidence type="ECO:0000256" key="13">
    <source>
        <dbReference type="SAM" id="Phobius"/>
    </source>
</evidence>
<dbReference type="InterPro" id="IPR022919">
    <property type="entry name" value="Pept_M48_protease_HtpX"/>
</dbReference>
<comment type="caution">
    <text evidence="15">The sequence shown here is derived from an EMBL/GenBank/DDBJ whole genome shotgun (WGS) entry which is preliminary data.</text>
</comment>
<dbReference type="PANTHER" id="PTHR43221">
    <property type="entry name" value="PROTEASE HTPX"/>
    <property type="match status" value="1"/>
</dbReference>
<evidence type="ECO:0000256" key="12">
    <source>
        <dbReference type="ARBA" id="ARBA00023136"/>
    </source>
</evidence>
<organism evidence="15">
    <name type="scientific">freshwater metagenome</name>
    <dbReference type="NCBI Taxonomy" id="449393"/>
    <lineage>
        <taxon>unclassified sequences</taxon>
        <taxon>metagenomes</taxon>
        <taxon>ecological metagenomes</taxon>
    </lineage>
</organism>
<keyword evidence="9" id="KW-0862">Zinc</keyword>
<comment type="subcellular location">
    <subcellularLocation>
        <location evidence="2">Cell membrane</location>
        <topology evidence="2">Multi-pass membrane protein</topology>
    </subcellularLocation>
</comment>
<keyword evidence="4" id="KW-1003">Cell membrane</keyword>
<dbReference type="Gene3D" id="3.30.2010.10">
    <property type="entry name" value="Metalloproteases ('zincins'), catalytic domain"/>
    <property type="match status" value="1"/>
</dbReference>
<feature type="transmembrane region" description="Helical" evidence="13">
    <location>
        <begin position="178"/>
        <end position="198"/>
    </location>
</feature>
<evidence type="ECO:0000256" key="5">
    <source>
        <dbReference type="ARBA" id="ARBA00022670"/>
    </source>
</evidence>
<dbReference type="AlphaFoldDB" id="A0A094QG49"/>
<name>A0A094QG49_9ZZZZ</name>
<keyword evidence="8" id="KW-0378">Hydrolase</keyword>